<comment type="caution">
    <text evidence="1">The sequence shown here is derived from an EMBL/GenBank/DDBJ whole genome shotgun (WGS) entry which is preliminary data.</text>
</comment>
<accession>A0A1J8QT32</accession>
<evidence type="ECO:0000313" key="1">
    <source>
        <dbReference type="EMBL" id="OJA14844.1"/>
    </source>
</evidence>
<keyword evidence="2" id="KW-1185">Reference proteome</keyword>
<proteinExistence type="predicted"/>
<protein>
    <submittedName>
        <fullName evidence="1">Uncharacterized protein</fullName>
    </submittedName>
</protein>
<dbReference type="OrthoDB" id="2651997at2759"/>
<reference evidence="1 2" key="1">
    <citation type="submission" date="2016-03" db="EMBL/GenBank/DDBJ databases">
        <title>Comparative genomics of the ectomycorrhizal sister species Rhizopogon vinicolor and Rhizopogon vesiculosus (Basidiomycota: Boletales) reveals a divergence of the mating type B locus.</title>
        <authorList>
            <person name="Mujic A.B."/>
            <person name="Kuo A."/>
            <person name="Tritt A."/>
            <person name="Lipzen A."/>
            <person name="Chen C."/>
            <person name="Johnson J."/>
            <person name="Sharma A."/>
            <person name="Barry K."/>
            <person name="Grigoriev I.V."/>
            <person name="Spatafora J.W."/>
        </authorList>
    </citation>
    <scope>NUCLEOTIDE SEQUENCE [LARGE SCALE GENOMIC DNA]</scope>
    <source>
        <strain evidence="1 2">AM-OR11-056</strain>
    </source>
</reference>
<name>A0A1J8QT32_9AGAM</name>
<sequence>MNSDDIKDLKSDDRFIPDLRVEDATVRGEDSKNDHTANDLETSRTCAQPATFMEPGGSGTTHQADIVRRVGSTVTSSTDDFVKNFLRSLRPSLEAHVESFERLGIKSEDTLRAFSQWSASRREHWILSQNVYLGLTHLEIDAFMLVGMEKLGRQCSS</sequence>
<evidence type="ECO:0000313" key="2">
    <source>
        <dbReference type="Proteomes" id="UP000183567"/>
    </source>
</evidence>
<dbReference type="Proteomes" id="UP000183567">
    <property type="component" value="Unassembled WGS sequence"/>
</dbReference>
<organism evidence="1 2">
    <name type="scientific">Rhizopogon vesiculosus</name>
    <dbReference type="NCBI Taxonomy" id="180088"/>
    <lineage>
        <taxon>Eukaryota</taxon>
        <taxon>Fungi</taxon>
        <taxon>Dikarya</taxon>
        <taxon>Basidiomycota</taxon>
        <taxon>Agaricomycotina</taxon>
        <taxon>Agaricomycetes</taxon>
        <taxon>Agaricomycetidae</taxon>
        <taxon>Boletales</taxon>
        <taxon>Suillineae</taxon>
        <taxon>Rhizopogonaceae</taxon>
        <taxon>Rhizopogon</taxon>
    </lineage>
</organism>
<gene>
    <name evidence="1" type="ORF">AZE42_00764</name>
</gene>
<dbReference type="EMBL" id="LVVM01003459">
    <property type="protein sequence ID" value="OJA14844.1"/>
    <property type="molecule type" value="Genomic_DNA"/>
</dbReference>
<dbReference type="AlphaFoldDB" id="A0A1J8QT32"/>